<keyword evidence="3" id="KW-1003">Cell membrane</keyword>
<keyword evidence="2" id="KW-0813">Transport</keyword>
<feature type="domain" description="Major facilitator superfamily (MFS) profile" evidence="8">
    <location>
        <begin position="4"/>
        <end position="373"/>
    </location>
</feature>
<dbReference type="InterPro" id="IPR036259">
    <property type="entry name" value="MFS_trans_sf"/>
</dbReference>
<feature type="transmembrane region" description="Helical" evidence="7">
    <location>
        <begin position="349"/>
        <end position="367"/>
    </location>
</feature>
<feature type="transmembrane region" description="Helical" evidence="7">
    <location>
        <begin position="40"/>
        <end position="61"/>
    </location>
</feature>
<proteinExistence type="predicted"/>
<keyword evidence="10" id="KW-1185">Reference proteome</keyword>
<evidence type="ECO:0000256" key="6">
    <source>
        <dbReference type="ARBA" id="ARBA00023136"/>
    </source>
</evidence>
<feature type="transmembrane region" description="Helical" evidence="7">
    <location>
        <begin position="158"/>
        <end position="177"/>
    </location>
</feature>
<feature type="transmembrane region" description="Helical" evidence="7">
    <location>
        <begin position="232"/>
        <end position="249"/>
    </location>
</feature>
<dbReference type="InterPro" id="IPR011701">
    <property type="entry name" value="MFS"/>
</dbReference>
<dbReference type="Pfam" id="PF07690">
    <property type="entry name" value="MFS_1"/>
    <property type="match status" value="2"/>
</dbReference>
<dbReference type="RefSeq" id="WP_268043222.1">
    <property type="nucleotide sequence ID" value="NZ_CP104064.1"/>
</dbReference>
<evidence type="ECO:0000256" key="2">
    <source>
        <dbReference type="ARBA" id="ARBA00022448"/>
    </source>
</evidence>
<evidence type="ECO:0000259" key="8">
    <source>
        <dbReference type="PROSITE" id="PS50850"/>
    </source>
</evidence>
<comment type="subcellular location">
    <subcellularLocation>
        <location evidence="1">Cell membrane</location>
        <topology evidence="1">Multi-pass membrane protein</topology>
    </subcellularLocation>
</comment>
<feature type="transmembrane region" description="Helical" evidence="7">
    <location>
        <begin position="261"/>
        <end position="292"/>
    </location>
</feature>
<evidence type="ECO:0000256" key="4">
    <source>
        <dbReference type="ARBA" id="ARBA00022692"/>
    </source>
</evidence>
<name>A0ABY6Z1S5_9BACL</name>
<organism evidence="9 10">
    <name type="scientific">Alicyclobacillus dauci</name>
    <dbReference type="NCBI Taxonomy" id="1475485"/>
    <lineage>
        <taxon>Bacteria</taxon>
        <taxon>Bacillati</taxon>
        <taxon>Bacillota</taxon>
        <taxon>Bacilli</taxon>
        <taxon>Bacillales</taxon>
        <taxon>Alicyclobacillaceae</taxon>
        <taxon>Alicyclobacillus</taxon>
    </lineage>
</organism>
<evidence type="ECO:0000313" key="9">
    <source>
        <dbReference type="EMBL" id="WAH35930.1"/>
    </source>
</evidence>
<dbReference type="PANTHER" id="PTHR23517:SF3">
    <property type="entry name" value="INTEGRAL MEMBRANE TRANSPORT PROTEIN"/>
    <property type="match status" value="1"/>
</dbReference>
<evidence type="ECO:0000256" key="3">
    <source>
        <dbReference type="ARBA" id="ARBA00022475"/>
    </source>
</evidence>
<evidence type="ECO:0000256" key="1">
    <source>
        <dbReference type="ARBA" id="ARBA00004651"/>
    </source>
</evidence>
<protein>
    <submittedName>
        <fullName evidence="9">MFS transporter</fullName>
    </submittedName>
</protein>
<feature type="transmembrane region" description="Helical" evidence="7">
    <location>
        <begin position="198"/>
        <end position="220"/>
    </location>
</feature>
<dbReference type="Gene3D" id="1.20.1250.20">
    <property type="entry name" value="MFS general substrate transporter like domains"/>
    <property type="match status" value="2"/>
</dbReference>
<gene>
    <name evidence="9" type="ORF">NZD86_16895</name>
</gene>
<feature type="transmembrane region" description="Helical" evidence="7">
    <location>
        <begin position="5"/>
        <end position="25"/>
    </location>
</feature>
<sequence length="388" mass="42311">MKRSLVLYFLSEFFLSFGIGIIQYAQPFFYASAHIGDEKIGYLFAINAFCGGCSALIVGPIADRFGASRMFKIGTLLIGVGDLGSSVGYAWPLWMGTAAIAGVGGSMLTSTENVVLSSLMVGRERSHLISRFTALYMFLIGAGIVCGGFLVLGVGLQWTMILGSLIALVAPVIRFFVKAPDSRREKVLQVPSKPLMFMASYAILFGIAGGLFNQFATLILSERYHATTSTTSIVYAVSIFMVSIGSFLVRPLIQKLKQQATLLLAFILSAVSMLLFIVAMSTGVFVGIYFLLTISTAVPPPIIDAMFLDFVHTSEFSQMFGMRVFGTRVGNAIGSSMGGGLLKGDHYDWLMLISSGFFIISYVYLQFIRRPLHRYRTERDESHGTSVS</sequence>
<dbReference type="EMBL" id="CP104064">
    <property type="protein sequence ID" value="WAH35930.1"/>
    <property type="molecule type" value="Genomic_DNA"/>
</dbReference>
<accession>A0ABY6Z1S5</accession>
<keyword evidence="6 7" id="KW-0472">Membrane</keyword>
<keyword evidence="5 7" id="KW-1133">Transmembrane helix</keyword>
<dbReference type="PROSITE" id="PS50850">
    <property type="entry name" value="MFS"/>
    <property type="match status" value="1"/>
</dbReference>
<feature type="transmembrane region" description="Helical" evidence="7">
    <location>
        <begin position="133"/>
        <end position="152"/>
    </location>
</feature>
<dbReference type="PANTHER" id="PTHR23517">
    <property type="entry name" value="RESISTANCE PROTEIN MDTM, PUTATIVE-RELATED-RELATED"/>
    <property type="match status" value="1"/>
</dbReference>
<evidence type="ECO:0000256" key="5">
    <source>
        <dbReference type="ARBA" id="ARBA00022989"/>
    </source>
</evidence>
<keyword evidence="4 7" id="KW-0812">Transmembrane</keyword>
<dbReference type="Proteomes" id="UP001164803">
    <property type="component" value="Chromosome"/>
</dbReference>
<dbReference type="InterPro" id="IPR050171">
    <property type="entry name" value="MFS_Transporters"/>
</dbReference>
<evidence type="ECO:0000313" key="10">
    <source>
        <dbReference type="Proteomes" id="UP001164803"/>
    </source>
</evidence>
<dbReference type="SUPFAM" id="SSF103473">
    <property type="entry name" value="MFS general substrate transporter"/>
    <property type="match status" value="1"/>
</dbReference>
<evidence type="ECO:0000256" key="7">
    <source>
        <dbReference type="SAM" id="Phobius"/>
    </source>
</evidence>
<reference evidence="9" key="1">
    <citation type="submission" date="2022-08" db="EMBL/GenBank/DDBJ databases">
        <title>Alicyclobacillus dauci DSM2870, complete genome.</title>
        <authorList>
            <person name="Wang Q."/>
            <person name="Cai R."/>
            <person name="Wang Z."/>
        </authorList>
    </citation>
    <scope>NUCLEOTIDE SEQUENCE</scope>
    <source>
        <strain evidence="9">DSM 28700</strain>
    </source>
</reference>
<dbReference type="InterPro" id="IPR020846">
    <property type="entry name" value="MFS_dom"/>
</dbReference>